<evidence type="ECO:0000313" key="5">
    <source>
        <dbReference type="Proteomes" id="UP000251135"/>
    </source>
</evidence>
<evidence type="ECO:0000259" key="3">
    <source>
        <dbReference type="PROSITE" id="PS51755"/>
    </source>
</evidence>
<name>A0A363D1C3_9BACT</name>
<comment type="caution">
    <text evidence="4">The sequence shown here is derived from an EMBL/GenBank/DDBJ whole genome shotgun (WGS) entry which is preliminary data.</text>
</comment>
<dbReference type="Pfam" id="PF00486">
    <property type="entry name" value="Trans_reg_C"/>
    <property type="match status" value="1"/>
</dbReference>
<evidence type="ECO:0000313" key="4">
    <source>
        <dbReference type="EMBL" id="PUE65150.1"/>
    </source>
</evidence>
<organism evidence="4 5">
    <name type="scientific">Arcobacter caeni</name>
    <dbReference type="NCBI Taxonomy" id="1912877"/>
    <lineage>
        <taxon>Bacteria</taxon>
        <taxon>Pseudomonadati</taxon>
        <taxon>Campylobacterota</taxon>
        <taxon>Epsilonproteobacteria</taxon>
        <taxon>Campylobacterales</taxon>
        <taxon>Arcobacteraceae</taxon>
        <taxon>Arcobacter</taxon>
    </lineage>
</organism>
<keyword evidence="1 2" id="KW-0238">DNA-binding</keyword>
<dbReference type="GO" id="GO:0003677">
    <property type="term" value="F:DNA binding"/>
    <property type="evidence" value="ECO:0007669"/>
    <property type="project" value="UniProtKB-UniRule"/>
</dbReference>
<dbReference type="PROSITE" id="PS51755">
    <property type="entry name" value="OMPR_PHOB"/>
    <property type="match status" value="1"/>
</dbReference>
<accession>A0A363D1C3</accession>
<dbReference type="SUPFAM" id="SSF46894">
    <property type="entry name" value="C-terminal effector domain of the bipartite response regulators"/>
    <property type="match status" value="1"/>
</dbReference>
<dbReference type="RefSeq" id="WP_108558553.1">
    <property type="nucleotide sequence ID" value="NZ_MUXE01000005.1"/>
</dbReference>
<feature type="domain" description="OmpR/PhoB-type" evidence="3">
    <location>
        <begin position="121"/>
        <end position="214"/>
    </location>
</feature>
<dbReference type="InterPro" id="IPR016032">
    <property type="entry name" value="Sig_transdc_resp-reg_C-effctor"/>
</dbReference>
<evidence type="ECO:0000256" key="2">
    <source>
        <dbReference type="PROSITE-ProRule" id="PRU01091"/>
    </source>
</evidence>
<gene>
    <name evidence="4" type="ORF">B0174_04955</name>
</gene>
<reference evidence="4 5" key="1">
    <citation type="submission" date="2017-02" db="EMBL/GenBank/DDBJ databases">
        <title>Arcobacter caeni sp. nov, a new Arcobacter species isolated from reclaimed water.</title>
        <authorList>
            <person name="Figueras M.J."/>
            <person name="Perez-Cataluna A."/>
            <person name="Salas-Masso N."/>
        </authorList>
    </citation>
    <scope>NUCLEOTIDE SEQUENCE [LARGE SCALE GENOMIC DNA]</scope>
    <source>
        <strain evidence="4 5">RW17-10</strain>
    </source>
</reference>
<protein>
    <recommendedName>
        <fullName evidence="3">OmpR/PhoB-type domain-containing protein</fullName>
    </recommendedName>
</protein>
<dbReference type="InterPro" id="IPR001867">
    <property type="entry name" value="OmpR/PhoB-type_DNA-bd"/>
</dbReference>
<dbReference type="GO" id="GO:0006355">
    <property type="term" value="P:regulation of DNA-templated transcription"/>
    <property type="evidence" value="ECO:0007669"/>
    <property type="project" value="InterPro"/>
</dbReference>
<dbReference type="Gene3D" id="1.10.10.10">
    <property type="entry name" value="Winged helix-like DNA-binding domain superfamily/Winged helix DNA-binding domain"/>
    <property type="match status" value="1"/>
</dbReference>
<dbReference type="SMART" id="SM00862">
    <property type="entry name" value="Trans_reg_C"/>
    <property type="match status" value="1"/>
</dbReference>
<sequence>MKTLKSLNICYKKNLADEFNNYISSFTNSLFEYDHHDELIELINTNEIHFVITKYNFELLKKIRVLNKQIQIIAVLDEVNHTHLLEGLELQYVKFIQNLDCINVLIDILKDCVKTLDTNKSNVLNLENGFIYDKYNKSLFKNNSIVPLTKKEILFFDFLIKNHNCFLSYEEINQSVWNGVMTQDSLRSLVKELRKKVYKELIKNVSGSGYRIDIQAQ</sequence>
<keyword evidence="5" id="KW-1185">Reference proteome</keyword>
<dbReference type="Proteomes" id="UP000251135">
    <property type="component" value="Unassembled WGS sequence"/>
</dbReference>
<evidence type="ECO:0000256" key="1">
    <source>
        <dbReference type="ARBA" id="ARBA00023125"/>
    </source>
</evidence>
<proteinExistence type="predicted"/>
<dbReference type="EMBL" id="MUXE01000005">
    <property type="protein sequence ID" value="PUE65150.1"/>
    <property type="molecule type" value="Genomic_DNA"/>
</dbReference>
<dbReference type="AlphaFoldDB" id="A0A363D1C3"/>
<dbReference type="InterPro" id="IPR036388">
    <property type="entry name" value="WH-like_DNA-bd_sf"/>
</dbReference>
<feature type="DNA-binding region" description="OmpR/PhoB-type" evidence="2">
    <location>
        <begin position="121"/>
        <end position="214"/>
    </location>
</feature>
<dbReference type="GO" id="GO:0000160">
    <property type="term" value="P:phosphorelay signal transduction system"/>
    <property type="evidence" value="ECO:0007669"/>
    <property type="project" value="InterPro"/>
</dbReference>
<dbReference type="OrthoDB" id="5348424at2"/>